<organism evidence="1 2">
    <name type="scientific">Parapedobacter deserti</name>
    <dbReference type="NCBI Taxonomy" id="1912957"/>
    <lineage>
        <taxon>Bacteria</taxon>
        <taxon>Pseudomonadati</taxon>
        <taxon>Bacteroidota</taxon>
        <taxon>Sphingobacteriia</taxon>
        <taxon>Sphingobacteriales</taxon>
        <taxon>Sphingobacteriaceae</taxon>
        <taxon>Parapedobacter</taxon>
    </lineage>
</organism>
<gene>
    <name evidence="1" type="ORF">ACFOET_14640</name>
</gene>
<dbReference type="NCBIfam" id="NF035938">
    <property type="entry name" value="EboA_domain"/>
    <property type="match status" value="1"/>
</dbReference>
<evidence type="ECO:0000313" key="2">
    <source>
        <dbReference type="Proteomes" id="UP001595526"/>
    </source>
</evidence>
<proteinExistence type="predicted"/>
<dbReference type="EMBL" id="JBHRTA010000038">
    <property type="protein sequence ID" value="MFC3198857.1"/>
    <property type="molecule type" value="Genomic_DNA"/>
</dbReference>
<name>A0ABV7JNU8_9SPHI</name>
<accession>A0ABV7JNU8</accession>
<reference evidence="2" key="1">
    <citation type="journal article" date="2019" name="Int. J. Syst. Evol. Microbiol.">
        <title>The Global Catalogue of Microorganisms (GCM) 10K type strain sequencing project: providing services to taxonomists for standard genome sequencing and annotation.</title>
        <authorList>
            <consortium name="The Broad Institute Genomics Platform"/>
            <consortium name="The Broad Institute Genome Sequencing Center for Infectious Disease"/>
            <person name="Wu L."/>
            <person name="Ma J."/>
        </authorList>
    </citation>
    <scope>NUCLEOTIDE SEQUENCE [LARGE SCALE GENOMIC DNA]</scope>
    <source>
        <strain evidence="2">KCTC 52416</strain>
    </source>
</reference>
<keyword evidence="2" id="KW-1185">Reference proteome</keyword>
<dbReference type="Proteomes" id="UP001595526">
    <property type="component" value="Unassembled WGS sequence"/>
</dbReference>
<sequence>MNESTATHKANEKDLGDAIGSALKANLPEAEWQWLSEQVARIAADPQQRVVAQVFTSLPRQLKGARKDGWISLTEPYTGPNGLPLIVERWPTVKLARVWVLMAIPKQEQTTYVQLIERLFTYGEMEELAALYAALPVYHYPEAWASRCKEGIRSNIGPVRQAVTLQNAYPGRFLDEGGWNQLVLKAFFTEEPIGAIVGLRERNNTRLAGALVDYAYERHAAGRRIDPMLWLLIAPFLDERAYHLMTQMLKESGTLSERQAISYAFKNSGFGPAKQYVENDAALRKLSDAMETQWEYGRKDEQGTTSYNNR</sequence>
<comment type="caution">
    <text evidence="1">The sequence shown here is derived from an EMBL/GenBank/DDBJ whole genome shotgun (WGS) entry which is preliminary data.</text>
</comment>
<evidence type="ECO:0000313" key="1">
    <source>
        <dbReference type="EMBL" id="MFC3198857.1"/>
    </source>
</evidence>
<dbReference type="RefSeq" id="WP_379023917.1">
    <property type="nucleotide sequence ID" value="NZ_JBHRTA010000038.1"/>
</dbReference>
<dbReference type="InterPro" id="IPR047715">
    <property type="entry name" value="EboA_dom"/>
</dbReference>
<protein>
    <submittedName>
        <fullName evidence="1">EboA domain-containing protein</fullName>
    </submittedName>
</protein>